<sequence length="151" mass="16976">MEYLEDLFDGEDGLRTLRGSTAVQRARTRGIVSLMNDLLRIVGIALIHSDSSTLTWSGLTREQQSATAANDFFKRARAIVSKLEDCFADALEKGFGVQMGDVYGSDVIGWSGAVKEWRERTKKEPWFVSKEELEEMEEQGFETVLFGAKED</sequence>
<protein>
    <submittedName>
        <fullName evidence="1">Uncharacterized protein</fullName>
    </submittedName>
</protein>
<reference evidence="1" key="1">
    <citation type="journal article" date="2020" name="Stud. Mycol.">
        <title>101 Dothideomycetes genomes: a test case for predicting lifestyles and emergence of pathogens.</title>
        <authorList>
            <person name="Haridas S."/>
            <person name="Albert R."/>
            <person name="Binder M."/>
            <person name="Bloem J."/>
            <person name="Labutti K."/>
            <person name="Salamov A."/>
            <person name="Andreopoulos B."/>
            <person name="Baker S."/>
            <person name="Barry K."/>
            <person name="Bills G."/>
            <person name="Bluhm B."/>
            <person name="Cannon C."/>
            <person name="Castanera R."/>
            <person name="Culley D."/>
            <person name="Daum C."/>
            <person name="Ezra D."/>
            <person name="Gonzalez J."/>
            <person name="Henrissat B."/>
            <person name="Kuo A."/>
            <person name="Liang C."/>
            <person name="Lipzen A."/>
            <person name="Lutzoni F."/>
            <person name="Magnuson J."/>
            <person name="Mondo S."/>
            <person name="Nolan M."/>
            <person name="Ohm R."/>
            <person name="Pangilinan J."/>
            <person name="Park H.-J."/>
            <person name="Ramirez L."/>
            <person name="Alfaro M."/>
            <person name="Sun H."/>
            <person name="Tritt A."/>
            <person name="Yoshinaga Y."/>
            <person name="Zwiers L.-H."/>
            <person name="Turgeon B."/>
            <person name="Goodwin S."/>
            <person name="Spatafora J."/>
            <person name="Crous P."/>
            <person name="Grigoriev I."/>
        </authorList>
    </citation>
    <scope>NUCLEOTIDE SEQUENCE</scope>
    <source>
        <strain evidence="1">CBS 627.86</strain>
    </source>
</reference>
<gene>
    <name evidence="1" type="ORF">BDV96DRAFT_654077</name>
</gene>
<evidence type="ECO:0000313" key="2">
    <source>
        <dbReference type="Proteomes" id="UP000799770"/>
    </source>
</evidence>
<keyword evidence="2" id="KW-1185">Reference proteome</keyword>
<organism evidence="1 2">
    <name type="scientific">Lophiotrema nucula</name>
    <dbReference type="NCBI Taxonomy" id="690887"/>
    <lineage>
        <taxon>Eukaryota</taxon>
        <taxon>Fungi</taxon>
        <taxon>Dikarya</taxon>
        <taxon>Ascomycota</taxon>
        <taxon>Pezizomycotina</taxon>
        <taxon>Dothideomycetes</taxon>
        <taxon>Pleosporomycetidae</taxon>
        <taxon>Pleosporales</taxon>
        <taxon>Lophiotremataceae</taxon>
        <taxon>Lophiotrema</taxon>
    </lineage>
</organism>
<dbReference type="Proteomes" id="UP000799770">
    <property type="component" value="Unassembled WGS sequence"/>
</dbReference>
<dbReference type="AlphaFoldDB" id="A0A6A5YJS2"/>
<evidence type="ECO:0000313" key="1">
    <source>
        <dbReference type="EMBL" id="KAF2106984.1"/>
    </source>
</evidence>
<accession>A0A6A5YJS2</accession>
<dbReference type="EMBL" id="ML977357">
    <property type="protein sequence ID" value="KAF2106984.1"/>
    <property type="molecule type" value="Genomic_DNA"/>
</dbReference>
<dbReference type="OrthoDB" id="3587182at2759"/>
<name>A0A6A5YJS2_9PLEO</name>
<proteinExistence type="predicted"/>